<sequence>MKAKELDENTWLITRGEGQSSIHNYLLVGEHKAALIDTGLEEETLQAFVSLITDKPIVVIHTHGHIDHIGNDQQFEEVMLHPRDVDLYHLHSSAEFRREFFKRQYEEMKQNDPDKAEAFAIKQFQTINQTVALKPLTEGMVVDLGTRKLKVIETPGHTQGCISLVDVDKKVIYTGDMVCEMGVLMHFAEATTINVYKQSLEVIHSAMTPEYRLFSGHQLSPLTIEWVEKYLECVSELIELGKTSDLTNQSVNEILFYSKENAKISYRNDQLLDGIRETN</sequence>
<evidence type="ECO:0000259" key="1">
    <source>
        <dbReference type="SMART" id="SM00849"/>
    </source>
</evidence>
<gene>
    <name evidence="3" type="ORF">A5888_000683</name>
    <name evidence="2" type="ORF">A5888_000714</name>
</gene>
<proteinExistence type="predicted"/>
<organism evidence="2">
    <name type="scientific">Candidatus Enterococcus clewellii</name>
    <dbReference type="NCBI Taxonomy" id="1834193"/>
    <lineage>
        <taxon>Bacteria</taxon>
        <taxon>Bacillati</taxon>
        <taxon>Bacillota</taxon>
        <taxon>Bacilli</taxon>
        <taxon>Lactobacillales</taxon>
        <taxon>Enterococcaceae</taxon>
        <taxon>Enterococcus</taxon>
    </lineage>
</organism>
<dbReference type="SUPFAM" id="SSF56281">
    <property type="entry name" value="Metallo-hydrolase/oxidoreductase"/>
    <property type="match status" value="1"/>
</dbReference>
<dbReference type="RefSeq" id="WP_170924693.1">
    <property type="nucleotide sequence ID" value="NZ_CP147247.1"/>
</dbReference>
<keyword evidence="4" id="KW-1185">Reference proteome</keyword>
<evidence type="ECO:0000313" key="3">
    <source>
        <dbReference type="EMBL" id="WYJ88964.1"/>
    </source>
</evidence>
<evidence type="ECO:0000313" key="4">
    <source>
        <dbReference type="Proteomes" id="UP000195141"/>
    </source>
</evidence>
<dbReference type="Proteomes" id="UP000195141">
    <property type="component" value="Chromosome"/>
</dbReference>
<dbReference type="AlphaFoldDB" id="A0A242KED3"/>
<dbReference type="PANTHER" id="PTHR42951">
    <property type="entry name" value="METALLO-BETA-LACTAMASE DOMAIN-CONTAINING"/>
    <property type="match status" value="1"/>
</dbReference>
<dbReference type="EMBL" id="NGMM01000001">
    <property type="protein sequence ID" value="OTP18900.1"/>
    <property type="molecule type" value="Genomic_DNA"/>
</dbReference>
<reference evidence="3" key="3">
    <citation type="submission" date="2024-03" db="EMBL/GenBank/DDBJ databases">
        <title>The Genome Sequence of Enterococcus sp. DIV0242b.</title>
        <authorList>
            <consortium name="The Broad Institute Genomics Platform"/>
            <consortium name="The Broad Institute Microbial Omics Core"/>
            <consortium name="The Broad Institute Genomic Center for Infectious Diseases"/>
            <person name="Earl A."/>
            <person name="Manson A."/>
            <person name="Gilmore M."/>
            <person name="Schwartman J."/>
            <person name="Shea T."/>
            <person name="Abouelleil A."/>
            <person name="Cao P."/>
            <person name="Chapman S."/>
            <person name="Cusick C."/>
            <person name="Young S."/>
            <person name="Neafsey D."/>
            <person name="Nusbaum C."/>
            <person name="Birren B."/>
        </authorList>
    </citation>
    <scope>NUCLEOTIDE SEQUENCE</scope>
    <source>
        <strain evidence="3">9E7_DIV0242</strain>
    </source>
</reference>
<name>A0A242KED3_9ENTE</name>
<reference evidence="2" key="1">
    <citation type="submission" date="2017-05" db="EMBL/GenBank/DDBJ databases">
        <title>The Genome Sequence of Enterococcus sp. 9E7_DIV0242.</title>
        <authorList>
            <consortium name="The Broad Institute Genomics Platform"/>
            <consortium name="The Broad Institute Genomic Center for Infectious Diseases"/>
            <person name="Earl A."/>
            <person name="Manson A."/>
            <person name="Schwartman J."/>
            <person name="Gilmore M."/>
            <person name="Abouelleil A."/>
            <person name="Cao P."/>
            <person name="Chapman S."/>
            <person name="Cusick C."/>
            <person name="Shea T."/>
            <person name="Young S."/>
            <person name="Neafsey D."/>
            <person name="Nusbaum C."/>
            <person name="Birren B."/>
        </authorList>
    </citation>
    <scope>NUCLEOTIDE SEQUENCE [LARGE SCALE GENOMIC DNA]</scope>
    <source>
        <strain evidence="2">9E7_DIV0242</strain>
    </source>
</reference>
<protein>
    <recommendedName>
        <fullName evidence="1">Metallo-beta-lactamase domain-containing protein</fullName>
    </recommendedName>
</protein>
<dbReference type="EMBL" id="CP147247">
    <property type="protein sequence ID" value="WYJ88964.1"/>
    <property type="molecule type" value="Genomic_DNA"/>
</dbReference>
<dbReference type="Gene3D" id="3.60.15.10">
    <property type="entry name" value="Ribonuclease Z/Hydroxyacylglutathione hydrolase-like"/>
    <property type="match status" value="1"/>
</dbReference>
<dbReference type="Pfam" id="PF00753">
    <property type="entry name" value="Lactamase_B"/>
    <property type="match status" value="1"/>
</dbReference>
<evidence type="ECO:0000313" key="2">
    <source>
        <dbReference type="EMBL" id="OTP18900.1"/>
    </source>
</evidence>
<dbReference type="PANTHER" id="PTHR42951:SF22">
    <property type="entry name" value="METALLO BETA-LACTAMASE SUPERFAMILY LIPOPROTEIN"/>
    <property type="match status" value="1"/>
</dbReference>
<dbReference type="InterPro" id="IPR001279">
    <property type="entry name" value="Metallo-B-lactamas"/>
</dbReference>
<reference evidence="3" key="2">
    <citation type="submission" date="2017-05" db="EMBL/GenBank/DDBJ databases">
        <authorList>
            <consortium name="The Broad Institute Genomics Platform"/>
            <consortium name="The Broad Institute Genomic Center for Infectious Diseases"/>
            <person name="Earl A."/>
            <person name="Manson A."/>
            <person name="Schwartman J."/>
            <person name="Gilmore M."/>
            <person name="Abouelleil A."/>
            <person name="Cao P."/>
            <person name="Chapman S."/>
            <person name="Cusick C."/>
            <person name="Shea T."/>
            <person name="Young S."/>
            <person name="Neafsey D."/>
            <person name="Nusbaum C."/>
            <person name="Birren B."/>
        </authorList>
    </citation>
    <scope>NUCLEOTIDE SEQUENCE</scope>
    <source>
        <strain evidence="3">9E7_DIV0242</strain>
    </source>
</reference>
<dbReference type="InterPro" id="IPR036866">
    <property type="entry name" value="RibonucZ/Hydroxyglut_hydro"/>
</dbReference>
<dbReference type="SMART" id="SM00849">
    <property type="entry name" value="Lactamase_B"/>
    <property type="match status" value="1"/>
</dbReference>
<dbReference type="InterPro" id="IPR050855">
    <property type="entry name" value="NDM-1-like"/>
</dbReference>
<feature type="domain" description="Metallo-beta-lactamase" evidence="1">
    <location>
        <begin position="21"/>
        <end position="217"/>
    </location>
</feature>
<accession>A0A242KED3</accession>